<evidence type="ECO:0000313" key="2">
    <source>
        <dbReference type="EMBL" id="EQC32156.1"/>
    </source>
</evidence>
<dbReference type="EMBL" id="JH767165">
    <property type="protein sequence ID" value="EQC32156.1"/>
    <property type="molecule type" value="Genomic_DNA"/>
</dbReference>
<accession>T0QBS1</accession>
<dbReference type="GeneID" id="19951078"/>
<sequence length="155" mass="16870">MSNQKPAMDHTANDNVAPADGQQEASTTAARMSRLEAQLVNLKVDIAIERARVTANEARSRNTHITYQDDALTPLPKTKPGTSPPTFAPSSYVAPPASAVGSFPPNFPPRMGDVYRLSAADLLALSAFYNDDFGVPSTTTDVLVHRECFLKYIRY</sequence>
<evidence type="ECO:0000256" key="1">
    <source>
        <dbReference type="SAM" id="MobiDB-lite"/>
    </source>
</evidence>
<proteinExistence type="predicted"/>
<keyword evidence="3" id="KW-1185">Reference proteome</keyword>
<dbReference type="VEuPathDB" id="FungiDB:SDRG_10351"/>
<dbReference type="InParanoid" id="T0QBS1"/>
<dbReference type="Proteomes" id="UP000030762">
    <property type="component" value="Unassembled WGS sequence"/>
</dbReference>
<dbReference type="RefSeq" id="XP_008614558.1">
    <property type="nucleotide sequence ID" value="XM_008616336.1"/>
</dbReference>
<dbReference type="AlphaFoldDB" id="T0QBS1"/>
<reference evidence="2 3" key="1">
    <citation type="submission" date="2012-04" db="EMBL/GenBank/DDBJ databases">
        <title>The Genome Sequence of Saprolegnia declina VS20.</title>
        <authorList>
            <consortium name="The Broad Institute Genome Sequencing Platform"/>
            <person name="Russ C."/>
            <person name="Nusbaum C."/>
            <person name="Tyler B."/>
            <person name="van West P."/>
            <person name="Dieguez-Uribeondo J."/>
            <person name="de Bruijn I."/>
            <person name="Tripathy S."/>
            <person name="Jiang R."/>
            <person name="Young S.K."/>
            <person name="Zeng Q."/>
            <person name="Gargeya S."/>
            <person name="Fitzgerald M."/>
            <person name="Haas B."/>
            <person name="Abouelleil A."/>
            <person name="Alvarado L."/>
            <person name="Arachchi H.M."/>
            <person name="Berlin A."/>
            <person name="Chapman S.B."/>
            <person name="Goldberg J."/>
            <person name="Griggs A."/>
            <person name="Gujja S."/>
            <person name="Hansen M."/>
            <person name="Howarth C."/>
            <person name="Imamovic A."/>
            <person name="Larimer J."/>
            <person name="McCowen C."/>
            <person name="Montmayeur A."/>
            <person name="Murphy C."/>
            <person name="Neiman D."/>
            <person name="Pearson M."/>
            <person name="Priest M."/>
            <person name="Roberts A."/>
            <person name="Saif S."/>
            <person name="Shea T."/>
            <person name="Sisk P."/>
            <person name="Sykes S."/>
            <person name="Wortman J."/>
            <person name="Nusbaum C."/>
            <person name="Birren B."/>
        </authorList>
    </citation>
    <scope>NUCLEOTIDE SEQUENCE [LARGE SCALE GENOMIC DNA]</scope>
    <source>
        <strain evidence="2 3">VS20</strain>
    </source>
</reference>
<protein>
    <submittedName>
        <fullName evidence="2">Uncharacterized protein</fullName>
    </submittedName>
</protein>
<organism evidence="2 3">
    <name type="scientific">Saprolegnia diclina (strain VS20)</name>
    <dbReference type="NCBI Taxonomy" id="1156394"/>
    <lineage>
        <taxon>Eukaryota</taxon>
        <taxon>Sar</taxon>
        <taxon>Stramenopiles</taxon>
        <taxon>Oomycota</taxon>
        <taxon>Saprolegniomycetes</taxon>
        <taxon>Saprolegniales</taxon>
        <taxon>Saprolegniaceae</taxon>
        <taxon>Saprolegnia</taxon>
    </lineage>
</organism>
<feature type="region of interest" description="Disordered" evidence="1">
    <location>
        <begin position="1"/>
        <end position="30"/>
    </location>
</feature>
<evidence type="ECO:0000313" key="3">
    <source>
        <dbReference type="Proteomes" id="UP000030762"/>
    </source>
</evidence>
<feature type="region of interest" description="Disordered" evidence="1">
    <location>
        <begin position="57"/>
        <end position="90"/>
    </location>
</feature>
<name>T0QBS1_SAPDV</name>
<gene>
    <name evidence="2" type="ORF">SDRG_10351</name>
</gene>